<gene>
    <name evidence="1" type="ORF">CT19425_P30118</name>
</gene>
<dbReference type="EMBL" id="LT991978">
    <property type="protein sequence ID" value="SPK77269.1"/>
    <property type="molecule type" value="Genomic_DNA"/>
</dbReference>
<evidence type="ECO:0000313" key="2">
    <source>
        <dbReference type="Proteomes" id="UP000255505"/>
    </source>
</evidence>
<proteinExistence type="predicted"/>
<dbReference type="AlphaFoldDB" id="A0A375IUH2"/>
<keyword evidence="1" id="KW-0614">Plasmid</keyword>
<dbReference type="Proteomes" id="UP000255505">
    <property type="component" value="Plasmid III"/>
</dbReference>
<evidence type="ECO:0000313" key="1">
    <source>
        <dbReference type="EMBL" id="SPK77269.1"/>
    </source>
</evidence>
<sequence length="92" mass="10846">MPFTENVRLQRMLRSFLGRHLQSKPIKAYDFCFSSDKHTKRWIYSEFFVRDISSGRLNSAHKRTLDNPPIGMVRWNTASLLEWVVTSSVAKR</sequence>
<geneLocation type="plasmid" evidence="1">
    <name>III</name>
</geneLocation>
<organism evidence="1 2">
    <name type="scientific">Cupriavidus taiwanensis</name>
    <dbReference type="NCBI Taxonomy" id="164546"/>
    <lineage>
        <taxon>Bacteria</taxon>
        <taxon>Pseudomonadati</taxon>
        <taxon>Pseudomonadota</taxon>
        <taxon>Betaproteobacteria</taxon>
        <taxon>Burkholderiales</taxon>
        <taxon>Burkholderiaceae</taxon>
        <taxon>Cupriavidus</taxon>
    </lineage>
</organism>
<accession>A0A375IUH2</accession>
<protein>
    <submittedName>
        <fullName evidence="1">Uncharacterized protein</fullName>
    </submittedName>
</protein>
<reference evidence="1 2" key="1">
    <citation type="submission" date="2018-01" db="EMBL/GenBank/DDBJ databases">
        <authorList>
            <person name="Gaut B.S."/>
            <person name="Morton B.R."/>
            <person name="Clegg M.T."/>
            <person name="Duvall M.R."/>
        </authorList>
    </citation>
    <scope>NUCLEOTIDE SEQUENCE [LARGE SCALE GENOMIC DNA]</scope>
    <source>
        <strain evidence="1">Cupriavidus taiwanensis LMG 19425</strain>
        <plasmid evidence="2">Plasmid iii</plasmid>
    </source>
</reference>
<name>A0A375IUH2_9BURK</name>